<accession>A0A699HRD7</accession>
<keyword evidence="5" id="KW-0346">Stress response</keyword>
<dbReference type="GO" id="GO:0034605">
    <property type="term" value="P:cellular response to heat"/>
    <property type="evidence" value="ECO:0007669"/>
    <property type="project" value="TreeGrafter"/>
</dbReference>
<reference evidence="11" key="1">
    <citation type="journal article" date="2019" name="Sci. Rep.">
        <title>Draft genome of Tanacetum cinerariifolium, the natural source of mosquito coil.</title>
        <authorList>
            <person name="Yamashiro T."/>
            <person name="Shiraishi A."/>
            <person name="Satake H."/>
            <person name="Nakayama K."/>
        </authorList>
    </citation>
    <scope>NUCLEOTIDE SEQUENCE</scope>
</reference>
<dbReference type="EMBL" id="BKCJ010193415">
    <property type="protein sequence ID" value="GEY61137.1"/>
    <property type="molecule type" value="Genomic_DNA"/>
</dbReference>
<dbReference type="PRINTS" id="PR00056">
    <property type="entry name" value="HSFDOMAIN"/>
</dbReference>
<evidence type="ECO:0000259" key="10">
    <source>
        <dbReference type="SMART" id="SM00415"/>
    </source>
</evidence>
<dbReference type="AlphaFoldDB" id="A0A699HRD7"/>
<dbReference type="FunFam" id="1.10.10.10:FF:000037">
    <property type="entry name" value="Heat stress transcription factor B-4"/>
    <property type="match status" value="1"/>
</dbReference>
<dbReference type="SMART" id="SM00415">
    <property type="entry name" value="HSF"/>
    <property type="match status" value="1"/>
</dbReference>
<sequence>MVKKSLENANIAPFLLKCYEMVDDPSTDDLISWSHTNDSFIVWDESNFASQLLPNYFKHSNYASFQRQLNIYGFKKTDTDRWEFANDGFIKGQKHLLKSINRKKATQVTVQQNVIQQKAPEPEIIHVSRDDADRHAHLWKEVESLKTDKNMLMQELVKQRQHQESSKTKMLVLREQLKGMEKNQHQLLSFIVMAMQSPGFFAQLSPQVPTKTIIKPVTEDTTDDTETAVLPHERAIVKYQPPVESPAYISEDSAETHLTLEEIEDILMSDTPGSTVDEGSHSTENCDSQIIHDLPNCGSMIDEFLSSPLEKNKTTVDLIEDEVWSPEMETDEYRFLAEGFDKSLIVSPRSGTSPLFAFN</sequence>
<organism evidence="11">
    <name type="scientific">Tanacetum cinerariifolium</name>
    <name type="common">Dalmatian daisy</name>
    <name type="synonym">Chrysanthemum cinerariifolium</name>
    <dbReference type="NCBI Taxonomy" id="118510"/>
    <lineage>
        <taxon>Eukaryota</taxon>
        <taxon>Viridiplantae</taxon>
        <taxon>Streptophyta</taxon>
        <taxon>Embryophyta</taxon>
        <taxon>Tracheophyta</taxon>
        <taxon>Spermatophyta</taxon>
        <taxon>Magnoliopsida</taxon>
        <taxon>eudicotyledons</taxon>
        <taxon>Gunneridae</taxon>
        <taxon>Pentapetalae</taxon>
        <taxon>asterids</taxon>
        <taxon>campanulids</taxon>
        <taxon>Asterales</taxon>
        <taxon>Asteraceae</taxon>
        <taxon>Asteroideae</taxon>
        <taxon>Anthemideae</taxon>
        <taxon>Anthemidinae</taxon>
        <taxon>Tanacetum</taxon>
    </lineage>
</organism>
<protein>
    <submittedName>
        <fullName evidence="11">Heat stress transcription factor A-8</fullName>
    </submittedName>
</protein>
<dbReference type="Pfam" id="PF00447">
    <property type="entry name" value="HSF_DNA-bind"/>
    <property type="match status" value="1"/>
</dbReference>
<evidence type="ECO:0000256" key="9">
    <source>
        <dbReference type="RuleBase" id="RU004020"/>
    </source>
</evidence>
<keyword evidence="3" id="KW-0597">Phosphoprotein</keyword>
<dbReference type="PANTHER" id="PTHR10015">
    <property type="entry name" value="HEAT SHOCK TRANSCRIPTION FACTOR"/>
    <property type="match status" value="1"/>
</dbReference>
<dbReference type="GO" id="GO:0005634">
    <property type="term" value="C:nucleus"/>
    <property type="evidence" value="ECO:0007669"/>
    <property type="project" value="UniProtKB-SubCell"/>
</dbReference>
<comment type="subcellular location">
    <subcellularLocation>
        <location evidence="1">Nucleus</location>
    </subcellularLocation>
</comment>
<dbReference type="SUPFAM" id="SSF46785">
    <property type="entry name" value="Winged helix' DNA-binding domain"/>
    <property type="match status" value="1"/>
</dbReference>
<keyword evidence="6" id="KW-0238">DNA-binding</keyword>
<dbReference type="Gene3D" id="1.10.10.10">
    <property type="entry name" value="Winged helix-like DNA-binding domain superfamily/Winged helix DNA-binding domain"/>
    <property type="match status" value="1"/>
</dbReference>
<evidence type="ECO:0000256" key="3">
    <source>
        <dbReference type="ARBA" id="ARBA00022553"/>
    </source>
</evidence>
<feature type="domain" description="HSF-type DNA-binding" evidence="10">
    <location>
        <begin position="10"/>
        <end position="103"/>
    </location>
</feature>
<evidence type="ECO:0000256" key="8">
    <source>
        <dbReference type="ARBA" id="ARBA00023242"/>
    </source>
</evidence>
<dbReference type="InterPro" id="IPR036388">
    <property type="entry name" value="WH-like_DNA-bd_sf"/>
</dbReference>
<evidence type="ECO:0000256" key="1">
    <source>
        <dbReference type="ARBA" id="ARBA00004123"/>
    </source>
</evidence>
<keyword evidence="7" id="KW-0804">Transcription</keyword>
<keyword evidence="8" id="KW-0539">Nucleus</keyword>
<evidence type="ECO:0000256" key="6">
    <source>
        <dbReference type="ARBA" id="ARBA00023125"/>
    </source>
</evidence>
<comment type="similarity">
    <text evidence="9">Belongs to the HSF family.</text>
</comment>
<name>A0A699HRD7_TANCI</name>
<evidence type="ECO:0000256" key="5">
    <source>
        <dbReference type="ARBA" id="ARBA00023016"/>
    </source>
</evidence>
<evidence type="ECO:0000256" key="7">
    <source>
        <dbReference type="ARBA" id="ARBA00023163"/>
    </source>
</evidence>
<proteinExistence type="inferred from homology"/>
<dbReference type="InterPro" id="IPR036390">
    <property type="entry name" value="WH_DNA-bd_sf"/>
</dbReference>
<dbReference type="GO" id="GO:0006357">
    <property type="term" value="P:regulation of transcription by RNA polymerase II"/>
    <property type="evidence" value="ECO:0007669"/>
    <property type="project" value="TreeGrafter"/>
</dbReference>
<evidence type="ECO:0000256" key="2">
    <source>
        <dbReference type="ARBA" id="ARBA00011233"/>
    </source>
</evidence>
<evidence type="ECO:0000256" key="4">
    <source>
        <dbReference type="ARBA" id="ARBA00023015"/>
    </source>
</evidence>
<dbReference type="PANTHER" id="PTHR10015:SF325">
    <property type="entry name" value="HEAT STRESS TRANSCRIPTION FACTOR A-8"/>
    <property type="match status" value="1"/>
</dbReference>
<dbReference type="InterPro" id="IPR000232">
    <property type="entry name" value="HSF_DNA-bd"/>
</dbReference>
<dbReference type="GO" id="GO:0000978">
    <property type="term" value="F:RNA polymerase II cis-regulatory region sequence-specific DNA binding"/>
    <property type="evidence" value="ECO:0007669"/>
    <property type="project" value="TreeGrafter"/>
</dbReference>
<dbReference type="GO" id="GO:0003700">
    <property type="term" value="F:DNA-binding transcription factor activity"/>
    <property type="evidence" value="ECO:0007669"/>
    <property type="project" value="InterPro"/>
</dbReference>
<keyword evidence="4" id="KW-0805">Transcription regulation</keyword>
<comment type="caution">
    <text evidence="11">The sequence shown here is derived from an EMBL/GenBank/DDBJ whole genome shotgun (WGS) entry which is preliminary data.</text>
</comment>
<comment type="subunit">
    <text evidence="2">Homotrimer.</text>
</comment>
<evidence type="ECO:0000313" key="11">
    <source>
        <dbReference type="EMBL" id="GEY61137.1"/>
    </source>
</evidence>
<gene>
    <name evidence="11" type="ORF">Tci_433111</name>
</gene>